<accession>W0RQK6</accession>
<feature type="transmembrane region" description="Helical" evidence="1">
    <location>
        <begin position="176"/>
        <end position="196"/>
    </location>
</feature>
<feature type="transmembrane region" description="Helical" evidence="1">
    <location>
        <begin position="136"/>
        <end position="164"/>
    </location>
</feature>
<dbReference type="Proteomes" id="UP000019151">
    <property type="component" value="Plasmid 1"/>
</dbReference>
<feature type="transmembrane region" description="Helical" evidence="1">
    <location>
        <begin position="94"/>
        <end position="116"/>
    </location>
</feature>
<keyword evidence="2" id="KW-0614">Plasmid</keyword>
<dbReference type="EMBL" id="CP007129">
    <property type="protein sequence ID" value="AHG92625.1"/>
    <property type="molecule type" value="Genomic_DNA"/>
</dbReference>
<dbReference type="HOGENOM" id="CLU_1243002_0_0_0"/>
<evidence type="ECO:0000313" key="2">
    <source>
        <dbReference type="EMBL" id="AHG92625.1"/>
    </source>
</evidence>
<keyword evidence="1" id="KW-1133">Transmembrane helix</keyword>
<sequence>MTTMTFGQPFAAGYPAATRRVGFWSAACATVFAVAYAVGQIAEWLGWLGSRGGPESSSTPLGLVVLLTPSLLLGSAFVVLLVSVDQVARPERKIWSQAALAFGIAYAVLISMNYFVQLTLVAPRLARGDTRGIEPFLFVPFASFLYAVDILGYSFMSVAALLAARVFTGRGLERRARWFLTATGLLLPFLVGQMYWHPLIWGAAPWAVTFPGATWSLALLFRRGERVEG</sequence>
<dbReference type="RefSeq" id="WP_025413956.1">
    <property type="nucleotide sequence ID" value="NZ_CP007129.1"/>
</dbReference>
<keyword evidence="3" id="KW-1185">Reference proteome</keyword>
<evidence type="ECO:0000313" key="3">
    <source>
        <dbReference type="Proteomes" id="UP000019151"/>
    </source>
</evidence>
<gene>
    <name evidence="2" type="ORF">J421_5090</name>
</gene>
<feature type="transmembrane region" description="Helical" evidence="1">
    <location>
        <begin position="21"/>
        <end position="41"/>
    </location>
</feature>
<feature type="transmembrane region" description="Helical" evidence="1">
    <location>
        <begin position="61"/>
        <end position="82"/>
    </location>
</feature>
<dbReference type="AlphaFoldDB" id="W0RQK6"/>
<geneLocation type="plasmid" evidence="2 3">
    <name>1</name>
</geneLocation>
<name>W0RQK6_9BACT</name>
<keyword evidence="1" id="KW-0472">Membrane</keyword>
<dbReference type="InParanoid" id="W0RQK6"/>
<organism evidence="2 3">
    <name type="scientific">Gemmatirosa kalamazoonensis</name>
    <dbReference type="NCBI Taxonomy" id="861299"/>
    <lineage>
        <taxon>Bacteria</taxon>
        <taxon>Pseudomonadati</taxon>
        <taxon>Gemmatimonadota</taxon>
        <taxon>Gemmatimonadia</taxon>
        <taxon>Gemmatimonadales</taxon>
        <taxon>Gemmatimonadaceae</taxon>
        <taxon>Gemmatirosa</taxon>
    </lineage>
</organism>
<proteinExistence type="predicted"/>
<evidence type="ECO:0000256" key="1">
    <source>
        <dbReference type="SAM" id="Phobius"/>
    </source>
</evidence>
<dbReference type="KEGG" id="gba:J421_5090"/>
<reference evidence="2 3" key="1">
    <citation type="journal article" date="2014" name="Genome Announc.">
        <title>Genome Sequence and Methylome of Soil Bacterium Gemmatirosa kalamazoonensis KBS708T, a Member of the Rarely Cultivated Gemmatimonadetes Phylum.</title>
        <authorList>
            <person name="Debruyn J.M."/>
            <person name="Radosevich M."/>
            <person name="Wommack K.E."/>
            <person name="Polson S.W."/>
            <person name="Hauser L.J."/>
            <person name="Fawaz M.N."/>
            <person name="Korlach J."/>
            <person name="Tsai Y.C."/>
        </authorList>
    </citation>
    <scope>NUCLEOTIDE SEQUENCE [LARGE SCALE GENOMIC DNA]</scope>
    <source>
        <strain evidence="2 3">KBS708</strain>
        <plasmid evidence="3">Plasmid 1</plasmid>
    </source>
</reference>
<protein>
    <submittedName>
        <fullName evidence="2">Uncharacterized protein</fullName>
    </submittedName>
</protein>
<feature type="transmembrane region" description="Helical" evidence="1">
    <location>
        <begin position="202"/>
        <end position="221"/>
    </location>
</feature>
<keyword evidence="1" id="KW-0812">Transmembrane</keyword>